<evidence type="ECO:0000313" key="7">
    <source>
        <dbReference type="EMBL" id="NYG59190.1"/>
    </source>
</evidence>
<organism evidence="7 8">
    <name type="scientific">Nocardioides daedukensis</name>
    <dbReference type="NCBI Taxonomy" id="634462"/>
    <lineage>
        <taxon>Bacteria</taxon>
        <taxon>Bacillati</taxon>
        <taxon>Actinomycetota</taxon>
        <taxon>Actinomycetes</taxon>
        <taxon>Propionibacteriales</taxon>
        <taxon>Nocardioidaceae</taxon>
        <taxon>Nocardioides</taxon>
    </lineage>
</organism>
<evidence type="ECO:0000259" key="6">
    <source>
        <dbReference type="PROSITE" id="PS50983"/>
    </source>
</evidence>
<feature type="signal peptide" evidence="5">
    <location>
        <begin position="1"/>
        <end position="22"/>
    </location>
</feature>
<dbReference type="Pfam" id="PF01497">
    <property type="entry name" value="Peripla_BP_2"/>
    <property type="match status" value="1"/>
</dbReference>
<dbReference type="SUPFAM" id="SSF53807">
    <property type="entry name" value="Helical backbone' metal receptor"/>
    <property type="match status" value="1"/>
</dbReference>
<dbReference type="PANTHER" id="PTHR30532:SF24">
    <property type="entry name" value="FERRIC ENTEROBACTIN-BINDING PERIPLASMIC PROTEIN FEPB"/>
    <property type="match status" value="1"/>
</dbReference>
<dbReference type="InterPro" id="IPR051313">
    <property type="entry name" value="Bact_iron-sidero_bind"/>
</dbReference>
<dbReference type="Proteomes" id="UP000540656">
    <property type="component" value="Unassembled WGS sequence"/>
</dbReference>
<keyword evidence="3" id="KW-0813">Transport</keyword>
<gene>
    <name evidence="7" type="ORF">BJ980_002113</name>
</gene>
<reference evidence="7 8" key="1">
    <citation type="submission" date="2020-07" db="EMBL/GenBank/DDBJ databases">
        <title>Sequencing the genomes of 1000 actinobacteria strains.</title>
        <authorList>
            <person name="Klenk H.-P."/>
        </authorList>
    </citation>
    <scope>NUCLEOTIDE SEQUENCE [LARGE SCALE GENOMIC DNA]</scope>
    <source>
        <strain evidence="7 8">DSM 23819</strain>
    </source>
</reference>
<dbReference type="GO" id="GO:0030288">
    <property type="term" value="C:outer membrane-bounded periplasmic space"/>
    <property type="evidence" value="ECO:0007669"/>
    <property type="project" value="TreeGrafter"/>
</dbReference>
<proteinExistence type="inferred from homology"/>
<feature type="domain" description="Fe/B12 periplasmic-binding" evidence="6">
    <location>
        <begin position="66"/>
        <end position="344"/>
    </location>
</feature>
<evidence type="ECO:0000256" key="1">
    <source>
        <dbReference type="ARBA" id="ARBA00004196"/>
    </source>
</evidence>
<dbReference type="AlphaFoldDB" id="A0A7Y9UVV6"/>
<dbReference type="GO" id="GO:1901678">
    <property type="term" value="P:iron coordination entity transport"/>
    <property type="evidence" value="ECO:0007669"/>
    <property type="project" value="UniProtKB-ARBA"/>
</dbReference>
<name>A0A7Y9UVV6_9ACTN</name>
<comment type="similarity">
    <text evidence="2">Belongs to the bacterial solute-binding protein 8 family.</text>
</comment>
<keyword evidence="8" id="KW-1185">Reference proteome</keyword>
<sequence>MIRIPRLAALPAAALLVLGALAGCSTGSADGEAKTGSTSTKAEKGAFPVTVKTALGEATIESEPKRVVTMGYSDADVAISLGVVPVAAEKISWGGTAEGSTPWFDDALAEIEGAEKPKRLDTTEDIPVNDIIKLSPDLVLGTNSGIDQADFDKLTDAGIPVVVYPNAMWTTTWQESLELAGKALGRPTLAKEVAAETTKTLEDTAAKFPQLEGKSFTFGMVDPTDLSTISFYSPEDNRPRILRELGMVDAAFVTKNSKKGEFYFDISAERAADVDADVFLTYATSEKDIETIGSDPLVGSVPAIKANQWFASTKDMDSLGLSSPSPLSLPYSMKHYIPSVAAAADGDGSR</sequence>
<evidence type="ECO:0000256" key="5">
    <source>
        <dbReference type="SAM" id="SignalP"/>
    </source>
</evidence>
<dbReference type="PROSITE" id="PS51257">
    <property type="entry name" value="PROKAR_LIPOPROTEIN"/>
    <property type="match status" value="1"/>
</dbReference>
<dbReference type="EMBL" id="JACCAA010000001">
    <property type="protein sequence ID" value="NYG59190.1"/>
    <property type="molecule type" value="Genomic_DNA"/>
</dbReference>
<dbReference type="PROSITE" id="PS50983">
    <property type="entry name" value="FE_B12_PBP"/>
    <property type="match status" value="1"/>
</dbReference>
<dbReference type="Gene3D" id="3.40.50.1980">
    <property type="entry name" value="Nitrogenase molybdenum iron protein domain"/>
    <property type="match status" value="2"/>
</dbReference>
<keyword evidence="4 5" id="KW-0732">Signal</keyword>
<accession>A0A7Y9UVV6</accession>
<comment type="caution">
    <text evidence="7">The sequence shown here is derived from an EMBL/GenBank/DDBJ whole genome shotgun (WGS) entry which is preliminary data.</text>
</comment>
<dbReference type="RefSeq" id="WP_179502266.1">
    <property type="nucleotide sequence ID" value="NZ_JACCAA010000001.1"/>
</dbReference>
<protein>
    <submittedName>
        <fullName evidence="7">Iron complex transport system substrate-binding protein</fullName>
    </submittedName>
</protein>
<dbReference type="InterPro" id="IPR002491">
    <property type="entry name" value="ABC_transptr_periplasmic_BD"/>
</dbReference>
<feature type="chain" id="PRO_5039386773" evidence="5">
    <location>
        <begin position="23"/>
        <end position="350"/>
    </location>
</feature>
<evidence type="ECO:0000256" key="4">
    <source>
        <dbReference type="ARBA" id="ARBA00022729"/>
    </source>
</evidence>
<evidence type="ECO:0000313" key="8">
    <source>
        <dbReference type="Proteomes" id="UP000540656"/>
    </source>
</evidence>
<comment type="subcellular location">
    <subcellularLocation>
        <location evidence="1">Cell envelope</location>
    </subcellularLocation>
</comment>
<dbReference type="PANTHER" id="PTHR30532">
    <property type="entry name" value="IRON III DICITRATE-BINDING PERIPLASMIC PROTEIN"/>
    <property type="match status" value="1"/>
</dbReference>
<evidence type="ECO:0000256" key="3">
    <source>
        <dbReference type="ARBA" id="ARBA00022448"/>
    </source>
</evidence>
<evidence type="ECO:0000256" key="2">
    <source>
        <dbReference type="ARBA" id="ARBA00008814"/>
    </source>
</evidence>